<gene>
    <name evidence="1" type="ORF">AVEN_257299_1</name>
</gene>
<sequence length="165" mass="18849">MSAKGLIVKLLKLPDVHNLLQKHFGSKWERDDKLILKNTLSLSSMIIPCSTNGLLALHCVFHFLAYAFKLAIHDRSTPRKSILSHLSYSLLPSFPISSVSKPPPYPHVPFPATFMARKSKWSDGYRDWLDIQPRTRTQSHTPVRVTITAIERLDGYENVTFIKDH</sequence>
<proteinExistence type="predicted"/>
<accession>A0A4Y2Q047</accession>
<evidence type="ECO:0000313" key="1">
    <source>
        <dbReference type="EMBL" id="GBN57498.1"/>
    </source>
</evidence>
<dbReference type="AlphaFoldDB" id="A0A4Y2Q047"/>
<comment type="caution">
    <text evidence="1">The sequence shown here is derived from an EMBL/GenBank/DDBJ whole genome shotgun (WGS) entry which is preliminary data.</text>
</comment>
<organism evidence="1 2">
    <name type="scientific">Araneus ventricosus</name>
    <name type="common">Orbweaver spider</name>
    <name type="synonym">Epeira ventricosa</name>
    <dbReference type="NCBI Taxonomy" id="182803"/>
    <lineage>
        <taxon>Eukaryota</taxon>
        <taxon>Metazoa</taxon>
        <taxon>Ecdysozoa</taxon>
        <taxon>Arthropoda</taxon>
        <taxon>Chelicerata</taxon>
        <taxon>Arachnida</taxon>
        <taxon>Araneae</taxon>
        <taxon>Araneomorphae</taxon>
        <taxon>Entelegynae</taxon>
        <taxon>Araneoidea</taxon>
        <taxon>Araneidae</taxon>
        <taxon>Araneus</taxon>
    </lineage>
</organism>
<keyword evidence="2" id="KW-1185">Reference proteome</keyword>
<dbReference type="EMBL" id="BGPR01012749">
    <property type="protein sequence ID" value="GBN57498.1"/>
    <property type="molecule type" value="Genomic_DNA"/>
</dbReference>
<reference evidence="1 2" key="1">
    <citation type="journal article" date="2019" name="Sci. Rep.">
        <title>Orb-weaving spider Araneus ventricosus genome elucidates the spidroin gene catalogue.</title>
        <authorList>
            <person name="Kono N."/>
            <person name="Nakamura H."/>
            <person name="Ohtoshi R."/>
            <person name="Moran D.A.P."/>
            <person name="Shinohara A."/>
            <person name="Yoshida Y."/>
            <person name="Fujiwara M."/>
            <person name="Mori M."/>
            <person name="Tomita M."/>
            <person name="Arakawa K."/>
        </authorList>
    </citation>
    <scope>NUCLEOTIDE SEQUENCE [LARGE SCALE GENOMIC DNA]</scope>
</reference>
<evidence type="ECO:0000313" key="2">
    <source>
        <dbReference type="Proteomes" id="UP000499080"/>
    </source>
</evidence>
<dbReference type="Proteomes" id="UP000499080">
    <property type="component" value="Unassembled WGS sequence"/>
</dbReference>
<name>A0A4Y2Q047_ARAVE</name>
<protein>
    <submittedName>
        <fullName evidence="1">Uncharacterized protein</fullName>
    </submittedName>
</protein>